<evidence type="ECO:0000259" key="5">
    <source>
        <dbReference type="Pfam" id="PF13802"/>
    </source>
</evidence>
<dbReference type="GO" id="GO:0004553">
    <property type="term" value="F:hydrolase activity, hydrolyzing O-glycosyl compounds"/>
    <property type="evidence" value="ECO:0007669"/>
    <property type="project" value="InterPro"/>
</dbReference>
<organism evidence="7 8">
    <name type="scientific">Phytoactinopolyspora halophila</name>
    <dbReference type="NCBI Taxonomy" id="1981511"/>
    <lineage>
        <taxon>Bacteria</taxon>
        <taxon>Bacillati</taxon>
        <taxon>Actinomycetota</taxon>
        <taxon>Actinomycetes</taxon>
        <taxon>Jiangellales</taxon>
        <taxon>Jiangellaceae</taxon>
        <taxon>Phytoactinopolyspora</taxon>
    </lineage>
</organism>
<dbReference type="Pfam" id="PF13802">
    <property type="entry name" value="Gal_mutarotas_2"/>
    <property type="match status" value="1"/>
</dbReference>
<dbReference type="PANTHER" id="PTHR43863">
    <property type="entry name" value="HYDROLASE, PUTATIVE (AFU_ORTHOLOGUE AFUA_1G03140)-RELATED"/>
    <property type="match status" value="1"/>
</dbReference>
<dbReference type="SUPFAM" id="SSF51011">
    <property type="entry name" value="Glycosyl hydrolase domain"/>
    <property type="match status" value="1"/>
</dbReference>
<accession>A0A329QHB2</accession>
<evidence type="ECO:0000259" key="6">
    <source>
        <dbReference type="Pfam" id="PF21365"/>
    </source>
</evidence>
<dbReference type="InterPro" id="IPR000322">
    <property type="entry name" value="Glyco_hydro_31_TIM"/>
</dbReference>
<gene>
    <name evidence="7" type="ORF">DPM12_18575</name>
</gene>
<keyword evidence="2" id="KW-0326">Glycosidase</keyword>
<feature type="domain" description="Glycoside hydrolase family 31 TIM barrel" evidence="4">
    <location>
        <begin position="294"/>
        <end position="609"/>
    </location>
</feature>
<proteinExistence type="inferred from homology"/>
<feature type="domain" description="Glycosyl hydrolase family 31 C-terminal" evidence="6">
    <location>
        <begin position="618"/>
        <end position="706"/>
    </location>
</feature>
<dbReference type="SUPFAM" id="SSF51445">
    <property type="entry name" value="(Trans)glycosidases"/>
    <property type="match status" value="1"/>
</dbReference>
<dbReference type="Gene3D" id="2.60.40.1760">
    <property type="entry name" value="glycosyl hydrolase (family 31)"/>
    <property type="match status" value="1"/>
</dbReference>
<evidence type="ECO:0000256" key="2">
    <source>
        <dbReference type="RuleBase" id="RU361185"/>
    </source>
</evidence>
<evidence type="ECO:0000256" key="1">
    <source>
        <dbReference type="ARBA" id="ARBA00007806"/>
    </source>
</evidence>
<evidence type="ECO:0000313" key="8">
    <source>
        <dbReference type="Proteomes" id="UP000250462"/>
    </source>
</evidence>
<protein>
    <submittedName>
        <fullName evidence="7">Uncharacterized protein</fullName>
    </submittedName>
</protein>
<dbReference type="GO" id="GO:0005975">
    <property type="term" value="P:carbohydrate metabolic process"/>
    <property type="evidence" value="ECO:0007669"/>
    <property type="project" value="InterPro"/>
</dbReference>
<dbReference type="EMBL" id="QMIG01000025">
    <property type="protein sequence ID" value="RAW10732.1"/>
    <property type="molecule type" value="Genomic_DNA"/>
</dbReference>
<comment type="similarity">
    <text evidence="1 2">Belongs to the glycosyl hydrolase 31 family.</text>
</comment>
<dbReference type="InterPro" id="IPR013780">
    <property type="entry name" value="Glyco_hydro_b"/>
</dbReference>
<dbReference type="Pfam" id="PF21365">
    <property type="entry name" value="Glyco_hydro_31_3rd"/>
    <property type="match status" value="1"/>
</dbReference>
<dbReference type="InterPro" id="IPR017853">
    <property type="entry name" value="GH"/>
</dbReference>
<dbReference type="InterPro" id="IPR011013">
    <property type="entry name" value="Gal_mutarotase_sf_dom"/>
</dbReference>
<dbReference type="InterPro" id="IPR048395">
    <property type="entry name" value="Glyco_hydro_31_C"/>
</dbReference>
<dbReference type="Proteomes" id="UP000250462">
    <property type="component" value="Unassembled WGS sequence"/>
</dbReference>
<reference evidence="7 8" key="1">
    <citation type="submission" date="2018-06" db="EMBL/GenBank/DDBJ databases">
        <title>Phytoactinopolyspora halophila sp. nov., a novel halophilic actinomycete isolated from a saline soil in China.</title>
        <authorList>
            <person name="Tang S.-K."/>
        </authorList>
    </citation>
    <scope>NUCLEOTIDE SEQUENCE [LARGE SCALE GENOMIC DNA]</scope>
    <source>
        <strain evidence="7 8">YIM 96934</strain>
    </source>
</reference>
<dbReference type="AlphaFoldDB" id="A0A329QHB2"/>
<keyword evidence="8" id="KW-1185">Reference proteome</keyword>
<dbReference type="Gene3D" id="2.60.40.1180">
    <property type="entry name" value="Golgi alpha-mannosidase II"/>
    <property type="match status" value="1"/>
</dbReference>
<dbReference type="GO" id="GO:0030246">
    <property type="term" value="F:carbohydrate binding"/>
    <property type="evidence" value="ECO:0007669"/>
    <property type="project" value="InterPro"/>
</dbReference>
<dbReference type="SUPFAM" id="SSF74650">
    <property type="entry name" value="Galactose mutarotase-like"/>
    <property type="match status" value="1"/>
</dbReference>
<evidence type="ECO:0000313" key="7">
    <source>
        <dbReference type="EMBL" id="RAW10732.1"/>
    </source>
</evidence>
<evidence type="ECO:0000256" key="3">
    <source>
        <dbReference type="SAM" id="MobiDB-lite"/>
    </source>
</evidence>
<feature type="region of interest" description="Disordered" evidence="3">
    <location>
        <begin position="752"/>
        <end position="777"/>
    </location>
</feature>
<sequence>MIMPDPSTSILRQVTGVRSGESDVELSIAARPAGTVGRMPGYLTGESLAEQGIETTLPNLPELELPPADPHPYAVRISWVAPDTVRITVAPPGAGVLADDGTWLGVVTDPGAANVPVTVADTGRAVVVESAALRVSIDRERFALRLDDVATGAEILRTAERLRQAAGLPVAPPVLANRDGITLNLELGPGEDILGFGEQFGRLVKNGQRLVLRCEDALGTGTGLAYKPVPVWHSSAGYTGFVNTGAVVTADVGHSMPSVFGLTVADDALDLYVVGGGGPRERLRSYTALTGRATVPPLWAFGYWMGRCRYHSREEMLDVASRARELGVPLDVLHCDPDWLVVDRLNCDFIWNEERFGNRRQFVEDLAALHTRLSVWELPYLDPASPRFAEAESKGYLVRRADGELAEIDKTPAPDGRPRMLVDFTNPDAVAWWQEMHEEFLADGVAVFKTDFGEGLPDGTTPHGGLPGHHAHNLYPLYYNGAVWDAVARTTGRSALVWGRSGWAGSQRYPGQWGGDAESTVAGMQATLRGGLSYAMSAPGFWSHDIGGFYGPELTPELYVRWTQFGAMSPLMRAHGLRPREPWRFGDRALEICRRWIRLRYELLPYLWQVAHESARNGWPVLRPLAFEYPDDPVAAGIDGQFMLGSELLVVPVFDDGDPAVRRRFYVPAGRWTDVLTDETVEGPAFLTREVPLERIPVLARDGAILPRVPVDGHVRRTDDLIGRPWTLHVYGDGDVADRELTGFDGHSTRVTVSGGTVTAEGSQPVSGRARRSGMSS</sequence>
<keyword evidence="2" id="KW-0378">Hydrolase</keyword>
<dbReference type="CDD" id="cd06593">
    <property type="entry name" value="GH31_xylosidase_YicI"/>
    <property type="match status" value="1"/>
</dbReference>
<dbReference type="Gene3D" id="3.20.20.80">
    <property type="entry name" value="Glycosidases"/>
    <property type="match status" value="1"/>
</dbReference>
<name>A0A329QHB2_9ACTN</name>
<evidence type="ECO:0000259" key="4">
    <source>
        <dbReference type="Pfam" id="PF01055"/>
    </source>
</evidence>
<dbReference type="InterPro" id="IPR051816">
    <property type="entry name" value="Glycosyl_Hydrolase_31"/>
</dbReference>
<dbReference type="PANTHER" id="PTHR43863:SF2">
    <property type="entry name" value="MALTASE-GLUCOAMYLASE"/>
    <property type="match status" value="1"/>
</dbReference>
<dbReference type="InterPro" id="IPR025887">
    <property type="entry name" value="Glyco_hydro_31_N_dom"/>
</dbReference>
<dbReference type="Pfam" id="PF01055">
    <property type="entry name" value="Glyco_hydro_31_2nd"/>
    <property type="match status" value="1"/>
</dbReference>
<feature type="domain" description="Glycoside hydrolase family 31 N-terminal" evidence="5">
    <location>
        <begin position="75"/>
        <end position="249"/>
    </location>
</feature>
<dbReference type="CDD" id="cd14752">
    <property type="entry name" value="GH31_N"/>
    <property type="match status" value="1"/>
</dbReference>
<comment type="caution">
    <text evidence="7">The sequence shown here is derived from an EMBL/GenBank/DDBJ whole genome shotgun (WGS) entry which is preliminary data.</text>
</comment>